<feature type="signal peptide" evidence="1">
    <location>
        <begin position="1"/>
        <end position="21"/>
    </location>
</feature>
<dbReference type="PANTHER" id="PTHR33739">
    <property type="entry name" value="OS07G0681500 PROTEIN"/>
    <property type="match status" value="1"/>
</dbReference>
<dbReference type="Gramene" id="AET2Gv20548400.39">
    <property type="protein sequence ID" value="AET2Gv20548400.39"/>
    <property type="gene ID" value="AET2Gv20548400"/>
</dbReference>
<reference evidence="2" key="4">
    <citation type="submission" date="2019-03" db="UniProtKB">
        <authorList>
            <consortium name="EnsemblPlants"/>
        </authorList>
    </citation>
    <scope>IDENTIFICATION</scope>
</reference>
<evidence type="ECO:0000313" key="2">
    <source>
        <dbReference type="EnsemblPlants" id="AET2Gv20548400.39"/>
    </source>
</evidence>
<dbReference type="GO" id="GO:2000762">
    <property type="term" value="P:regulation of phenylpropanoid metabolic process"/>
    <property type="evidence" value="ECO:0007669"/>
    <property type="project" value="InterPro"/>
</dbReference>
<reference evidence="2" key="5">
    <citation type="journal article" date="2021" name="G3 (Bethesda)">
        <title>Aegilops tauschii genome assembly Aet v5.0 features greater sequence contiguity and improved annotation.</title>
        <authorList>
            <person name="Wang L."/>
            <person name="Zhu T."/>
            <person name="Rodriguez J.C."/>
            <person name="Deal K.R."/>
            <person name="Dubcovsky J."/>
            <person name="McGuire P.E."/>
            <person name="Lux T."/>
            <person name="Spannagl M."/>
            <person name="Mayer K.F.X."/>
            <person name="Baldrich P."/>
            <person name="Meyers B.C."/>
            <person name="Huo N."/>
            <person name="Gu Y.Q."/>
            <person name="Zhou H."/>
            <person name="Devos K.M."/>
            <person name="Bennetzen J.L."/>
            <person name="Unver T."/>
            <person name="Budak H."/>
            <person name="Gulick P.J."/>
            <person name="Galiba G."/>
            <person name="Kalapos B."/>
            <person name="Nelson D.R."/>
            <person name="Li P."/>
            <person name="You F.M."/>
            <person name="Luo M.C."/>
            <person name="Dvorak J."/>
        </authorList>
    </citation>
    <scope>NUCLEOTIDE SEQUENCE [LARGE SCALE GENOMIC DNA]</scope>
    <source>
        <strain evidence="2">cv. AL8/78</strain>
    </source>
</reference>
<evidence type="ECO:0000313" key="3">
    <source>
        <dbReference type="Proteomes" id="UP000015105"/>
    </source>
</evidence>
<sequence>RSSWHDAFMALWIASVRLVQREREPIEGPVPHLETRLCMLLSIATLAVADIIEEADSRCGETDLSSHWKQKTATDDLRKELMLSLQALGDYESLLVPPPCIISAANQAASKAAMLVSGINSSSGYMETGNMRHLIVESC</sequence>
<dbReference type="PANTHER" id="PTHR33739:SF5">
    <property type="entry name" value="MEDIATOR OF RNA POLYMERASE II TRANSCRIPTION SUBUNIT 33A"/>
    <property type="match status" value="1"/>
</dbReference>
<dbReference type="EnsemblPlants" id="AET2Gv20548400.39">
    <property type="protein sequence ID" value="AET2Gv20548400.39"/>
    <property type="gene ID" value="AET2Gv20548400"/>
</dbReference>
<keyword evidence="3" id="KW-1185">Reference proteome</keyword>
<organism evidence="2 3">
    <name type="scientific">Aegilops tauschii subsp. strangulata</name>
    <name type="common">Goatgrass</name>
    <dbReference type="NCBI Taxonomy" id="200361"/>
    <lineage>
        <taxon>Eukaryota</taxon>
        <taxon>Viridiplantae</taxon>
        <taxon>Streptophyta</taxon>
        <taxon>Embryophyta</taxon>
        <taxon>Tracheophyta</taxon>
        <taxon>Spermatophyta</taxon>
        <taxon>Magnoliopsida</taxon>
        <taxon>Liliopsida</taxon>
        <taxon>Poales</taxon>
        <taxon>Poaceae</taxon>
        <taxon>BOP clade</taxon>
        <taxon>Pooideae</taxon>
        <taxon>Triticodae</taxon>
        <taxon>Triticeae</taxon>
        <taxon>Triticinae</taxon>
        <taxon>Aegilops</taxon>
    </lineage>
</organism>
<reference evidence="2" key="3">
    <citation type="journal article" date="2017" name="Nature">
        <title>Genome sequence of the progenitor of the wheat D genome Aegilops tauschii.</title>
        <authorList>
            <person name="Luo M.C."/>
            <person name="Gu Y.Q."/>
            <person name="Puiu D."/>
            <person name="Wang H."/>
            <person name="Twardziok S.O."/>
            <person name="Deal K.R."/>
            <person name="Huo N."/>
            <person name="Zhu T."/>
            <person name="Wang L."/>
            <person name="Wang Y."/>
            <person name="McGuire P.E."/>
            <person name="Liu S."/>
            <person name="Long H."/>
            <person name="Ramasamy R.K."/>
            <person name="Rodriguez J.C."/>
            <person name="Van S.L."/>
            <person name="Yuan L."/>
            <person name="Wang Z."/>
            <person name="Xia Z."/>
            <person name="Xiao L."/>
            <person name="Anderson O.D."/>
            <person name="Ouyang S."/>
            <person name="Liang Y."/>
            <person name="Zimin A.V."/>
            <person name="Pertea G."/>
            <person name="Qi P."/>
            <person name="Bennetzen J.L."/>
            <person name="Dai X."/>
            <person name="Dawson M.W."/>
            <person name="Muller H.G."/>
            <person name="Kugler K."/>
            <person name="Rivarola-Duarte L."/>
            <person name="Spannagl M."/>
            <person name="Mayer K.F.X."/>
            <person name="Lu F.H."/>
            <person name="Bevan M.W."/>
            <person name="Leroy P."/>
            <person name="Li P."/>
            <person name="You F.M."/>
            <person name="Sun Q."/>
            <person name="Liu Z."/>
            <person name="Lyons E."/>
            <person name="Wicker T."/>
            <person name="Salzberg S.L."/>
            <person name="Devos K.M."/>
            <person name="Dvorak J."/>
        </authorList>
    </citation>
    <scope>NUCLEOTIDE SEQUENCE [LARGE SCALE GENOMIC DNA]</scope>
    <source>
        <strain evidence="2">cv. AL8/78</strain>
    </source>
</reference>
<keyword evidence="1" id="KW-0732">Signal</keyword>
<dbReference type="Proteomes" id="UP000015105">
    <property type="component" value="Chromosome 2D"/>
</dbReference>
<feature type="chain" id="PRO_5019328340" evidence="1">
    <location>
        <begin position="22"/>
        <end position="139"/>
    </location>
</feature>
<proteinExistence type="predicted"/>
<protein>
    <submittedName>
        <fullName evidence="2">Uncharacterized protein</fullName>
    </submittedName>
</protein>
<name>A0A453BKW1_AEGTS</name>
<dbReference type="InterPro" id="IPR039638">
    <property type="entry name" value="MED33A/B"/>
</dbReference>
<dbReference type="AlphaFoldDB" id="A0A453BKW1"/>
<reference evidence="3" key="2">
    <citation type="journal article" date="2017" name="Nat. Plants">
        <title>The Aegilops tauschii genome reveals multiple impacts of transposons.</title>
        <authorList>
            <person name="Zhao G."/>
            <person name="Zou C."/>
            <person name="Li K."/>
            <person name="Wang K."/>
            <person name="Li T."/>
            <person name="Gao L."/>
            <person name="Zhang X."/>
            <person name="Wang H."/>
            <person name="Yang Z."/>
            <person name="Liu X."/>
            <person name="Jiang W."/>
            <person name="Mao L."/>
            <person name="Kong X."/>
            <person name="Jiao Y."/>
            <person name="Jia J."/>
        </authorList>
    </citation>
    <scope>NUCLEOTIDE SEQUENCE [LARGE SCALE GENOMIC DNA]</scope>
    <source>
        <strain evidence="3">cv. AL8/78</strain>
    </source>
</reference>
<reference evidence="3" key="1">
    <citation type="journal article" date="2014" name="Science">
        <title>Ancient hybridizations among the ancestral genomes of bread wheat.</title>
        <authorList>
            <consortium name="International Wheat Genome Sequencing Consortium,"/>
            <person name="Marcussen T."/>
            <person name="Sandve S.R."/>
            <person name="Heier L."/>
            <person name="Spannagl M."/>
            <person name="Pfeifer M."/>
            <person name="Jakobsen K.S."/>
            <person name="Wulff B.B."/>
            <person name="Steuernagel B."/>
            <person name="Mayer K.F."/>
            <person name="Olsen O.A."/>
        </authorList>
    </citation>
    <scope>NUCLEOTIDE SEQUENCE [LARGE SCALE GENOMIC DNA]</scope>
    <source>
        <strain evidence="3">cv. AL8/78</strain>
    </source>
</reference>
<dbReference type="GO" id="GO:0016592">
    <property type="term" value="C:mediator complex"/>
    <property type="evidence" value="ECO:0007669"/>
    <property type="project" value="InterPro"/>
</dbReference>
<accession>A0A453BKW1</accession>
<evidence type="ECO:0000256" key="1">
    <source>
        <dbReference type="SAM" id="SignalP"/>
    </source>
</evidence>